<name>A0A8J3T5C1_9ACTN</name>
<evidence type="ECO:0000313" key="2">
    <source>
        <dbReference type="Proteomes" id="UP000634476"/>
    </source>
</evidence>
<sequence length="58" mass="6068">MSTPGNALIRTGRAISQGRAAAVCAESGRTYGPYEPLSGPINHARTLTFLQDASHPCP</sequence>
<proteinExistence type="predicted"/>
<evidence type="ECO:0000313" key="1">
    <source>
        <dbReference type="EMBL" id="GII04488.1"/>
    </source>
</evidence>
<dbReference type="AlphaFoldDB" id="A0A8J3T5C1"/>
<gene>
    <name evidence="1" type="ORF">Pta02_64960</name>
</gene>
<dbReference type="EMBL" id="BOOK01000050">
    <property type="protein sequence ID" value="GII04488.1"/>
    <property type="molecule type" value="Genomic_DNA"/>
</dbReference>
<accession>A0A8J3T5C1</accession>
<comment type="caution">
    <text evidence="1">The sequence shown here is derived from an EMBL/GenBank/DDBJ whole genome shotgun (WGS) entry which is preliminary data.</text>
</comment>
<keyword evidence="2" id="KW-1185">Reference proteome</keyword>
<dbReference type="Proteomes" id="UP000634476">
    <property type="component" value="Unassembled WGS sequence"/>
</dbReference>
<reference evidence="1" key="1">
    <citation type="submission" date="2021-01" db="EMBL/GenBank/DDBJ databases">
        <title>Whole genome shotgun sequence of Planobispora takensis NBRC 109077.</title>
        <authorList>
            <person name="Komaki H."/>
            <person name="Tamura T."/>
        </authorList>
    </citation>
    <scope>NUCLEOTIDE SEQUENCE</scope>
    <source>
        <strain evidence="1">NBRC 109077</strain>
    </source>
</reference>
<organism evidence="1 2">
    <name type="scientific">Planobispora takensis</name>
    <dbReference type="NCBI Taxonomy" id="1367882"/>
    <lineage>
        <taxon>Bacteria</taxon>
        <taxon>Bacillati</taxon>
        <taxon>Actinomycetota</taxon>
        <taxon>Actinomycetes</taxon>
        <taxon>Streptosporangiales</taxon>
        <taxon>Streptosporangiaceae</taxon>
        <taxon>Planobispora</taxon>
    </lineage>
</organism>
<protein>
    <submittedName>
        <fullName evidence="1">Uncharacterized protein</fullName>
    </submittedName>
</protein>